<dbReference type="Gramene" id="Solyc12g026360.1.1">
    <property type="protein sequence ID" value="Solyc12g026360.1.1"/>
    <property type="gene ID" value="Solyc12g026360.1"/>
</dbReference>
<proteinExistence type="predicted"/>
<dbReference type="EnsemblPlants" id="Solyc12g026360.1.1">
    <property type="protein sequence ID" value="Solyc12g026360.1.1"/>
    <property type="gene ID" value="Solyc12g026360.1"/>
</dbReference>
<accession>K4DDQ6</accession>
<protein>
    <submittedName>
        <fullName evidence="1">Uncharacterized protein</fullName>
    </submittedName>
</protein>
<dbReference type="PhylomeDB" id="K4DDQ6"/>
<name>K4DDQ6_SOLLC</name>
<keyword evidence="2" id="KW-1185">Reference proteome</keyword>
<sequence length="134" mass="15342">MACHHGPCTTHTVGLRQAWQSFISLGKYTWSWNVIIMTSRMGCHHRLWTTYMVGRDRACYDIITKGKNTRSDDVACDMPSLPLDRTHSRTTSAWYVIIAVGQHIWLENTRANDVGHGRPSSLLNNIDRVECRRA</sequence>
<dbReference type="PANTHER" id="PTHR33187">
    <property type="entry name" value="WU:FI09B08"/>
    <property type="match status" value="1"/>
</dbReference>
<evidence type="ECO:0000313" key="1">
    <source>
        <dbReference type="EnsemblPlants" id="Solyc12g026360.1.1"/>
    </source>
</evidence>
<evidence type="ECO:0000313" key="2">
    <source>
        <dbReference type="Proteomes" id="UP000004994"/>
    </source>
</evidence>
<dbReference type="PANTHER" id="PTHR33187:SF11">
    <property type="entry name" value="AMINOTRANSFERASE-LIKE PLANT MOBILE DOMAIN-CONTAINING PROTEIN"/>
    <property type="match status" value="1"/>
</dbReference>
<reference evidence="1" key="1">
    <citation type="journal article" date="2012" name="Nature">
        <title>The tomato genome sequence provides insights into fleshy fruit evolution.</title>
        <authorList>
            <consortium name="Tomato Genome Consortium"/>
        </authorList>
    </citation>
    <scope>NUCLEOTIDE SEQUENCE [LARGE SCALE GENOMIC DNA]</scope>
    <source>
        <strain evidence="1">cv. Heinz 1706</strain>
    </source>
</reference>
<reference evidence="1" key="2">
    <citation type="submission" date="2015-06" db="UniProtKB">
        <authorList>
            <consortium name="EnsemblPlants"/>
        </authorList>
    </citation>
    <scope>IDENTIFICATION</scope>
    <source>
        <strain evidence="1">cv. Heinz 1706</strain>
    </source>
</reference>
<dbReference type="HOGENOM" id="CLU_1899848_0_0_1"/>
<dbReference type="PaxDb" id="4081-Solyc12g026360.1.1"/>
<dbReference type="AlphaFoldDB" id="K4DDQ6"/>
<organism evidence="1">
    <name type="scientific">Solanum lycopersicum</name>
    <name type="common">Tomato</name>
    <name type="synonym">Lycopersicon esculentum</name>
    <dbReference type="NCBI Taxonomy" id="4081"/>
    <lineage>
        <taxon>Eukaryota</taxon>
        <taxon>Viridiplantae</taxon>
        <taxon>Streptophyta</taxon>
        <taxon>Embryophyta</taxon>
        <taxon>Tracheophyta</taxon>
        <taxon>Spermatophyta</taxon>
        <taxon>Magnoliopsida</taxon>
        <taxon>eudicotyledons</taxon>
        <taxon>Gunneridae</taxon>
        <taxon>Pentapetalae</taxon>
        <taxon>asterids</taxon>
        <taxon>lamiids</taxon>
        <taxon>Solanales</taxon>
        <taxon>Solanaceae</taxon>
        <taxon>Solanoideae</taxon>
        <taxon>Solaneae</taxon>
        <taxon>Solanum</taxon>
        <taxon>Solanum subgen. Lycopersicon</taxon>
    </lineage>
</organism>
<dbReference type="InParanoid" id="K4DDQ6"/>
<dbReference type="Proteomes" id="UP000004994">
    <property type="component" value="Chromosome 12"/>
</dbReference>